<name>A0A0A6VRH3_KOCRO</name>
<dbReference type="EMBL" id="JSUH01000006">
    <property type="protein sequence ID" value="KHD97605.1"/>
    <property type="molecule type" value="Genomic_DNA"/>
</dbReference>
<evidence type="ECO:0000256" key="1">
    <source>
        <dbReference type="ARBA" id="ARBA00005854"/>
    </source>
</evidence>
<keyword evidence="6" id="KW-1185">Reference proteome</keyword>
<dbReference type="PANTHER" id="PTHR42789">
    <property type="entry name" value="D-ISOMER SPECIFIC 2-HYDROXYACID DEHYDROGENASE FAMILY PROTEIN (AFU_ORTHOLOGUE AFUA_6G10090)"/>
    <property type="match status" value="1"/>
</dbReference>
<dbReference type="Proteomes" id="UP000030466">
    <property type="component" value="Unassembled WGS sequence"/>
</dbReference>
<sequence length="249" mass="27440">MKALLLENVHPEAERILSEKGIEVETRKGALDTGELVDALEGVELLGIRSKTHVTREVFEAHPQLLSVGAFCIGTNQIDLAAATEHAVTCFNAPYSNTRSVVELAIAEIISMARHLTDKNKGMHEGVWDKSAEGAHEVRGRTLGIVGYGNIGSQLSVLAETLGMRVYYYDVVDRLPLGNAQRCDTLEELLERVETVSLHVDGRTSNNNLFGREQFERMRPRSLFLNLCRGMVVDYNALRDALVSGHIAG</sequence>
<dbReference type="PANTHER" id="PTHR42789:SF1">
    <property type="entry name" value="D-ISOMER SPECIFIC 2-HYDROXYACID DEHYDROGENASE FAMILY PROTEIN (AFU_ORTHOLOGUE AFUA_6G10090)"/>
    <property type="match status" value="1"/>
</dbReference>
<dbReference type="InterPro" id="IPR050857">
    <property type="entry name" value="D-2-hydroxyacid_DH"/>
</dbReference>
<dbReference type="FunFam" id="3.40.50.720:FF:000041">
    <property type="entry name" value="D-3-phosphoglycerate dehydrogenase"/>
    <property type="match status" value="1"/>
</dbReference>
<dbReference type="GO" id="GO:0047545">
    <property type="term" value="F:(S)-2-hydroxyglutarate dehydrogenase activity"/>
    <property type="evidence" value="ECO:0007669"/>
    <property type="project" value="UniProtKB-ARBA"/>
</dbReference>
<reference evidence="5 6" key="1">
    <citation type="journal article" date="2003" name="Int. J. Syst. Evol. Microbiol.">
        <title>Kocuria polaris sp. nov., an orange-pigmented psychrophilic bacterium isolated from an Antarctic cyanobacterial mat sample.</title>
        <authorList>
            <person name="Reddy G.S."/>
            <person name="Prakash J.S."/>
            <person name="Prabahar V."/>
            <person name="Matsumoto G.I."/>
            <person name="Stackebrandt E."/>
            <person name="Shivaji S."/>
        </authorList>
    </citation>
    <scope>NUCLEOTIDE SEQUENCE [LARGE SCALE GENOMIC DNA]</scope>
    <source>
        <strain evidence="5 6">CMS 76or</strain>
    </source>
</reference>
<dbReference type="PROSITE" id="PS00065">
    <property type="entry name" value="D_2_HYDROXYACID_DH_1"/>
    <property type="match status" value="1"/>
</dbReference>
<dbReference type="GO" id="GO:0004617">
    <property type="term" value="F:phosphoglycerate dehydrogenase activity"/>
    <property type="evidence" value="ECO:0007669"/>
    <property type="project" value="UniProtKB-ARBA"/>
</dbReference>
<dbReference type="SUPFAM" id="SSF51735">
    <property type="entry name" value="NAD(P)-binding Rossmann-fold domains"/>
    <property type="match status" value="1"/>
</dbReference>
<feature type="domain" description="D-isomer specific 2-hydroxyacid dehydrogenase NAD-binding" evidence="4">
    <location>
        <begin position="107"/>
        <end position="249"/>
    </location>
</feature>
<dbReference type="GO" id="GO:0006564">
    <property type="term" value="P:L-serine biosynthetic process"/>
    <property type="evidence" value="ECO:0007669"/>
    <property type="project" value="UniProtKB-ARBA"/>
</dbReference>
<keyword evidence="3" id="KW-0520">NAD</keyword>
<dbReference type="InterPro" id="IPR036291">
    <property type="entry name" value="NAD(P)-bd_dom_sf"/>
</dbReference>
<dbReference type="RefSeq" id="WP_035925784.1">
    <property type="nucleotide sequence ID" value="NZ_JSUH01000006.1"/>
</dbReference>
<evidence type="ECO:0000313" key="6">
    <source>
        <dbReference type="Proteomes" id="UP000030466"/>
    </source>
</evidence>
<feature type="non-terminal residue" evidence="5">
    <location>
        <position position="249"/>
    </location>
</feature>
<dbReference type="Gene3D" id="3.40.50.720">
    <property type="entry name" value="NAD(P)-binding Rossmann-like Domain"/>
    <property type="match status" value="2"/>
</dbReference>
<organism evidence="5 6">
    <name type="scientific">Kocuria rosea subsp. polaris</name>
    <dbReference type="NCBI Taxonomy" id="136273"/>
    <lineage>
        <taxon>Bacteria</taxon>
        <taxon>Bacillati</taxon>
        <taxon>Actinomycetota</taxon>
        <taxon>Actinomycetes</taxon>
        <taxon>Micrococcales</taxon>
        <taxon>Micrococcaceae</taxon>
        <taxon>Kocuria</taxon>
    </lineage>
</organism>
<dbReference type="AlphaFoldDB" id="A0A0A6VRH3"/>
<proteinExistence type="inferred from homology"/>
<dbReference type="GO" id="GO:0051287">
    <property type="term" value="F:NAD binding"/>
    <property type="evidence" value="ECO:0007669"/>
    <property type="project" value="InterPro"/>
</dbReference>
<dbReference type="InterPro" id="IPR029752">
    <property type="entry name" value="D-isomer_DH_CS1"/>
</dbReference>
<evidence type="ECO:0000313" key="5">
    <source>
        <dbReference type="EMBL" id="KHD97605.1"/>
    </source>
</evidence>
<protein>
    <submittedName>
        <fullName evidence="5">3-phosphoglycerate dehydrogenase</fullName>
    </submittedName>
</protein>
<evidence type="ECO:0000256" key="2">
    <source>
        <dbReference type="ARBA" id="ARBA00023002"/>
    </source>
</evidence>
<comment type="similarity">
    <text evidence="1">Belongs to the D-isomer specific 2-hydroxyacid dehydrogenase family.</text>
</comment>
<gene>
    <name evidence="5" type="ORF">GY22_07725</name>
</gene>
<dbReference type="Pfam" id="PF02826">
    <property type="entry name" value="2-Hacid_dh_C"/>
    <property type="match status" value="1"/>
</dbReference>
<keyword evidence="2" id="KW-0560">Oxidoreductase</keyword>
<evidence type="ECO:0000259" key="4">
    <source>
        <dbReference type="Pfam" id="PF02826"/>
    </source>
</evidence>
<accession>A0A0A6VRH3</accession>
<comment type="caution">
    <text evidence="5">The sequence shown here is derived from an EMBL/GenBank/DDBJ whole genome shotgun (WGS) entry which is preliminary data.</text>
</comment>
<dbReference type="InterPro" id="IPR006140">
    <property type="entry name" value="D-isomer_DH_NAD-bd"/>
</dbReference>
<dbReference type="SUPFAM" id="SSF52283">
    <property type="entry name" value="Formate/glycerate dehydrogenase catalytic domain-like"/>
    <property type="match status" value="1"/>
</dbReference>
<evidence type="ECO:0000256" key="3">
    <source>
        <dbReference type="ARBA" id="ARBA00023027"/>
    </source>
</evidence>